<evidence type="ECO:0000256" key="9">
    <source>
        <dbReference type="ARBA" id="ARBA00038999"/>
    </source>
</evidence>
<evidence type="ECO:0000256" key="7">
    <source>
        <dbReference type="ARBA" id="ARBA00022840"/>
    </source>
</evidence>
<evidence type="ECO:0000256" key="11">
    <source>
        <dbReference type="ARBA" id="ARBA00049299"/>
    </source>
</evidence>
<evidence type="ECO:0000313" key="17">
    <source>
        <dbReference type="Proteomes" id="UP001176961"/>
    </source>
</evidence>
<proteinExistence type="inferred from homology"/>
<dbReference type="GO" id="GO:0006950">
    <property type="term" value="P:response to stress"/>
    <property type="evidence" value="ECO:0007669"/>
    <property type="project" value="UniProtKB-ARBA"/>
</dbReference>
<keyword evidence="3" id="KW-0723">Serine/threonine-protein kinase</keyword>
<evidence type="ECO:0000256" key="13">
    <source>
        <dbReference type="PROSITE-ProRule" id="PRU10141"/>
    </source>
</evidence>
<dbReference type="Gene3D" id="1.10.510.10">
    <property type="entry name" value="Transferase(Phosphotransferase) domain 1"/>
    <property type="match status" value="1"/>
</dbReference>
<keyword evidence="4" id="KW-0808">Transferase</keyword>
<dbReference type="Pfam" id="PF00069">
    <property type="entry name" value="Pkinase"/>
    <property type="match status" value="1"/>
</dbReference>
<gene>
    <name evidence="16" type="ORF">CYNAS_LOCUS21176</name>
</gene>
<accession>A0AA36HEM6</accession>
<dbReference type="PROSITE" id="PS00108">
    <property type="entry name" value="PROTEIN_KINASE_ST"/>
    <property type="match status" value="1"/>
</dbReference>
<evidence type="ECO:0000256" key="14">
    <source>
        <dbReference type="SAM" id="MobiDB-lite"/>
    </source>
</evidence>
<dbReference type="PANTHER" id="PTHR48013">
    <property type="entry name" value="DUAL SPECIFICITY MITOGEN-ACTIVATED PROTEIN KINASE KINASE 5-RELATED"/>
    <property type="match status" value="1"/>
</dbReference>
<evidence type="ECO:0000256" key="4">
    <source>
        <dbReference type="ARBA" id="ARBA00022679"/>
    </source>
</evidence>
<dbReference type="InterPro" id="IPR017441">
    <property type="entry name" value="Protein_kinase_ATP_BS"/>
</dbReference>
<dbReference type="InterPro" id="IPR011009">
    <property type="entry name" value="Kinase-like_dom_sf"/>
</dbReference>
<dbReference type="GO" id="GO:0004674">
    <property type="term" value="F:protein serine/threonine kinase activity"/>
    <property type="evidence" value="ECO:0007669"/>
    <property type="project" value="UniProtKB-KW"/>
</dbReference>
<organism evidence="16 17">
    <name type="scientific">Cylicocyclus nassatus</name>
    <name type="common">Nematode worm</name>
    <dbReference type="NCBI Taxonomy" id="53992"/>
    <lineage>
        <taxon>Eukaryota</taxon>
        <taxon>Metazoa</taxon>
        <taxon>Ecdysozoa</taxon>
        <taxon>Nematoda</taxon>
        <taxon>Chromadorea</taxon>
        <taxon>Rhabditida</taxon>
        <taxon>Rhabditina</taxon>
        <taxon>Rhabditomorpha</taxon>
        <taxon>Strongyloidea</taxon>
        <taxon>Strongylidae</taxon>
        <taxon>Cylicocyclus</taxon>
    </lineage>
</organism>
<keyword evidence="17" id="KW-1185">Reference proteome</keyword>
<dbReference type="SMART" id="SM00220">
    <property type="entry name" value="S_TKc"/>
    <property type="match status" value="1"/>
</dbReference>
<dbReference type="AlphaFoldDB" id="A0AA36HEM6"/>
<dbReference type="GO" id="GO:0005737">
    <property type="term" value="C:cytoplasm"/>
    <property type="evidence" value="ECO:0007669"/>
    <property type="project" value="UniProtKB-SubCell"/>
</dbReference>
<comment type="subcellular location">
    <subcellularLocation>
        <location evidence="1">Cytoplasm</location>
    </subcellularLocation>
</comment>
<evidence type="ECO:0000256" key="1">
    <source>
        <dbReference type="ARBA" id="ARBA00004496"/>
    </source>
</evidence>
<name>A0AA36HEM6_CYLNA</name>
<dbReference type="PROSITE" id="PS00107">
    <property type="entry name" value="PROTEIN_KINASE_ATP"/>
    <property type="match status" value="1"/>
</dbReference>
<dbReference type="GO" id="GO:0005524">
    <property type="term" value="F:ATP binding"/>
    <property type="evidence" value="ECO:0007669"/>
    <property type="project" value="UniProtKB-UniRule"/>
</dbReference>
<dbReference type="EMBL" id="CATQJL010000326">
    <property type="protein sequence ID" value="CAJ0609193.1"/>
    <property type="molecule type" value="Genomic_DNA"/>
</dbReference>
<dbReference type="FunFam" id="3.30.200.20:FF:000040">
    <property type="entry name" value="Dual specificity mitogen-activated protein kinase kinase"/>
    <property type="match status" value="1"/>
</dbReference>
<comment type="caution">
    <text evidence="16">The sequence shown here is derived from an EMBL/GenBank/DDBJ whole genome shotgun (WGS) entry which is preliminary data.</text>
</comment>
<reference evidence="16" key="1">
    <citation type="submission" date="2023-07" db="EMBL/GenBank/DDBJ databases">
        <authorList>
            <consortium name="CYATHOMIX"/>
        </authorList>
    </citation>
    <scope>NUCLEOTIDE SEQUENCE</scope>
    <source>
        <strain evidence="16">N/A</strain>
    </source>
</reference>
<dbReference type="EC" id="2.7.12.2" evidence="9"/>
<dbReference type="Gene3D" id="3.30.200.20">
    <property type="entry name" value="Phosphorylase Kinase, domain 1"/>
    <property type="match status" value="1"/>
</dbReference>
<feature type="compositionally biased region" description="Polar residues" evidence="14">
    <location>
        <begin position="520"/>
        <end position="531"/>
    </location>
</feature>
<dbReference type="PANTHER" id="PTHR48013:SF15">
    <property type="entry name" value="DUAL SPECIFICITY MITOGEN-ACTIVATED PROTEIN KINASE KINASE 4"/>
    <property type="match status" value="1"/>
</dbReference>
<evidence type="ECO:0000256" key="3">
    <source>
        <dbReference type="ARBA" id="ARBA00022527"/>
    </source>
</evidence>
<dbReference type="Gene3D" id="1.25.40.430">
    <property type="match status" value="1"/>
</dbReference>
<keyword evidence="7 13" id="KW-0067">ATP-binding</keyword>
<dbReference type="FunFam" id="1.10.510.10:FF:000687">
    <property type="entry name" value="MAP kinase kinase MKK1/SSP32"/>
    <property type="match status" value="1"/>
</dbReference>
<feature type="compositionally biased region" description="Basic and acidic residues" evidence="14">
    <location>
        <begin position="535"/>
        <end position="545"/>
    </location>
</feature>
<protein>
    <recommendedName>
        <fullName evidence="9">mitogen-activated protein kinase kinase</fullName>
        <ecNumber evidence="9">2.7.12.2</ecNumber>
    </recommendedName>
</protein>
<dbReference type="Proteomes" id="UP001176961">
    <property type="component" value="Unassembled WGS sequence"/>
</dbReference>
<evidence type="ECO:0000259" key="15">
    <source>
        <dbReference type="PROSITE" id="PS50011"/>
    </source>
</evidence>
<dbReference type="SUPFAM" id="SSF56112">
    <property type="entry name" value="Protein kinase-like (PK-like)"/>
    <property type="match status" value="1"/>
</dbReference>
<evidence type="ECO:0000313" key="16">
    <source>
        <dbReference type="EMBL" id="CAJ0609193.1"/>
    </source>
</evidence>
<evidence type="ECO:0000256" key="5">
    <source>
        <dbReference type="ARBA" id="ARBA00022741"/>
    </source>
</evidence>
<keyword evidence="6" id="KW-0418">Kinase</keyword>
<evidence type="ECO:0000256" key="8">
    <source>
        <dbReference type="ARBA" id="ARBA00038035"/>
    </source>
</evidence>
<feature type="domain" description="Protein kinase" evidence="15">
    <location>
        <begin position="61"/>
        <end position="325"/>
    </location>
</feature>
<dbReference type="GO" id="GO:0008545">
    <property type="term" value="F:JUN kinase kinase activity"/>
    <property type="evidence" value="ECO:0007669"/>
    <property type="project" value="TreeGrafter"/>
</dbReference>
<feature type="region of interest" description="Disordered" evidence="14">
    <location>
        <begin position="520"/>
        <end position="562"/>
    </location>
</feature>
<comment type="catalytic activity">
    <reaction evidence="10">
        <text>L-seryl-[protein] + ATP = O-phospho-L-seryl-[protein] + ADP + H(+)</text>
        <dbReference type="Rhea" id="RHEA:17989"/>
        <dbReference type="Rhea" id="RHEA-COMP:9863"/>
        <dbReference type="Rhea" id="RHEA-COMP:11604"/>
        <dbReference type="ChEBI" id="CHEBI:15378"/>
        <dbReference type="ChEBI" id="CHEBI:29999"/>
        <dbReference type="ChEBI" id="CHEBI:30616"/>
        <dbReference type="ChEBI" id="CHEBI:83421"/>
        <dbReference type="ChEBI" id="CHEBI:456216"/>
        <dbReference type="EC" id="2.7.12.2"/>
    </reaction>
</comment>
<dbReference type="InterPro" id="IPR008271">
    <property type="entry name" value="Ser/Thr_kinase_AS"/>
</dbReference>
<sequence length="781" mass="88554">MVHVAHTPVEMLDDGRLPHRPQLELSFAPQQYENVLLTTLSTGTLKFPGEENAYTFTASNLRDCGKIGSGNFGSVYKMIHNESGKEMAVKRIRCNNINSQEQEKIIREHDTIMRSEQCPNIVKFFGAILHEGDCWICMELMDISLNILYERVYNLHHARFEENVIGHIAVSVIDALDYLKRNLEIIHRDVKPSNILVNRCGMVKLCDFGISGQLIDSLAKTHDAGCQPYLAPERLSHYGKKYDIRSDIWSLGLTLYEIATGKFPYPSWNSVFDQLSAVVHGDPPMLDMNGRFSFSRNFVTFVSKCLTKERKDRPKYDKLKEEEFYKMHAVPGPLIDAAREFLKFYTLDYLENLQNGIMETKNPSSKVPSSARFLSCIKETLSSSAPETSIQFVCGTILLFEKNFGSKNKSAMQKILKEALENYGPDSSFSNHEEMLPIYSILSKYFKLSTVSDIFERLHRKGSYRRCARFYVEWCKACRDDAKRLEILDLAFQENAEPANTLQLAREELLTNMVTPSFSEISSPGHSSLPVSEQLGRRPHAEKSAKRALFAGNSVNTPLEKNKSVPEKECASSSYDFVLPEFGTSSYRTSSVCDSPPPNNFDVPIHRTSSSNESLPTPDPNAENINPSGVTEPIVRRKLAGILVPSLDFTLDDYDFSDDINAGLKSSEALKKEDNEANIRNNMPNEDTEQPSILLIATNEILVCRNSGMVLQITHVQSNSLFILYYCSLFNDCKFCASFFVNHDLRSLRRFIYIHRGHLITSILLHLLFLANMPNFKEVND</sequence>
<comment type="catalytic activity">
    <reaction evidence="12">
        <text>L-tyrosyl-[protein] + ATP = O-phospho-L-tyrosyl-[protein] + ADP + H(+)</text>
        <dbReference type="Rhea" id="RHEA:10596"/>
        <dbReference type="Rhea" id="RHEA-COMP:10136"/>
        <dbReference type="Rhea" id="RHEA-COMP:20101"/>
        <dbReference type="ChEBI" id="CHEBI:15378"/>
        <dbReference type="ChEBI" id="CHEBI:30616"/>
        <dbReference type="ChEBI" id="CHEBI:46858"/>
        <dbReference type="ChEBI" id="CHEBI:61978"/>
        <dbReference type="ChEBI" id="CHEBI:456216"/>
        <dbReference type="EC" id="2.7.12.2"/>
    </reaction>
</comment>
<dbReference type="PROSITE" id="PS50011">
    <property type="entry name" value="PROTEIN_KINASE_DOM"/>
    <property type="match status" value="1"/>
</dbReference>
<evidence type="ECO:0000256" key="2">
    <source>
        <dbReference type="ARBA" id="ARBA00022490"/>
    </source>
</evidence>
<feature type="region of interest" description="Disordered" evidence="14">
    <location>
        <begin position="607"/>
        <end position="629"/>
    </location>
</feature>
<keyword evidence="5 13" id="KW-0547">Nucleotide-binding</keyword>
<keyword evidence="2" id="KW-0963">Cytoplasm</keyword>
<dbReference type="InterPro" id="IPR000719">
    <property type="entry name" value="Prot_kinase_dom"/>
</dbReference>
<evidence type="ECO:0000256" key="12">
    <source>
        <dbReference type="ARBA" id="ARBA00051693"/>
    </source>
</evidence>
<feature type="binding site" evidence="13">
    <location>
        <position position="90"/>
    </location>
    <ligand>
        <name>ATP</name>
        <dbReference type="ChEBI" id="CHEBI:30616"/>
    </ligand>
</feature>
<evidence type="ECO:0000256" key="10">
    <source>
        <dbReference type="ARBA" id="ARBA00049014"/>
    </source>
</evidence>
<comment type="catalytic activity">
    <reaction evidence="11">
        <text>L-threonyl-[protein] + ATP = O-phospho-L-threonyl-[protein] + ADP + H(+)</text>
        <dbReference type="Rhea" id="RHEA:46608"/>
        <dbReference type="Rhea" id="RHEA-COMP:11060"/>
        <dbReference type="Rhea" id="RHEA-COMP:11605"/>
        <dbReference type="ChEBI" id="CHEBI:15378"/>
        <dbReference type="ChEBI" id="CHEBI:30013"/>
        <dbReference type="ChEBI" id="CHEBI:30616"/>
        <dbReference type="ChEBI" id="CHEBI:61977"/>
        <dbReference type="ChEBI" id="CHEBI:456216"/>
        <dbReference type="EC" id="2.7.12.2"/>
    </reaction>
</comment>
<evidence type="ECO:0000256" key="6">
    <source>
        <dbReference type="ARBA" id="ARBA00022777"/>
    </source>
</evidence>
<comment type="similarity">
    <text evidence="8">Belongs to the protein kinase superfamily. STE Ser/Thr protein kinase family. MAP kinase kinase subfamily.</text>
</comment>